<dbReference type="RefSeq" id="WP_189000198.1">
    <property type="nucleotide sequence ID" value="NZ_BMHP01000013.1"/>
</dbReference>
<protein>
    <submittedName>
        <fullName evidence="2">TIGR02680 family protein</fullName>
    </submittedName>
</protein>
<evidence type="ECO:0000313" key="2">
    <source>
        <dbReference type="EMBL" id="GGE00010.1"/>
    </source>
</evidence>
<feature type="coiled-coil region" evidence="1">
    <location>
        <begin position="291"/>
        <end position="364"/>
    </location>
</feature>
<keyword evidence="1" id="KW-0175">Coiled coil</keyword>
<dbReference type="NCBIfam" id="TIGR02680">
    <property type="entry name" value="TIGR02680 family protein"/>
    <property type="match status" value="1"/>
</dbReference>
<dbReference type="Gene3D" id="3.40.50.300">
    <property type="entry name" value="P-loop containing nucleotide triphosphate hydrolases"/>
    <property type="match status" value="1"/>
</dbReference>
<comment type="caution">
    <text evidence="2">The sequence shown here is derived from an EMBL/GenBank/DDBJ whole genome shotgun (WGS) entry which is preliminary data.</text>
</comment>
<dbReference type="InterPro" id="IPR013496">
    <property type="entry name" value="CHP02680"/>
</dbReference>
<sequence length="1392" mass="159160">MKRHIERWKPNRIIFFNYWYFPNEEYKFRNGRLLIKGHNGAGKSIAMNTVFTFLIDGNKDPKRLDPFESSDRKFYDILLGEESLNKDITERIGYVVVEYKLGDKEEYMTTGIGMYAKRKNRKMEDAWGFVIPNRRIKKGKNSLSLYKTEMLDGSLENIPFNRKQFVNDVGDSGHVVDLNQYAKLINDKLFGFPDESGLKLFTDVLVRLKSPKLTKGGGPDDLKDTLNHSLPSLTEQELSALTTTVQAQDQTQREIMKTQADLSFAVKLDKGYDDYVSYVFADKAKHFIDNMQELQNVNAEYDATLTEIADKTEAFNAAELQIKVIKSEIEGLKEARSELKHDEVSNLEDALNSAKNTFQKLEGDKTDKSSRFDNKKQALSSEQDVRRKIEDDLWEIEKEMKAVLEILEEIAYDTSFADIYDAFIDHYKRHVSEGRYDFFHWETQTRVRLQQLESLHKQWSDYEQKKRVLIDMREQIGEKQTALDVQRQLRSDQADQYDRERNNSYVEVETWIKDLHAFTLSVNCATTVKRMMNGYLESVTEEEMLAPILRERDEQISNLQLTQAMLASQKQAKMDEKSRVGQEKAALEANEEIEPELPEPKQKQIAELKAKGIPFVPFYAAVEFKQSLSDEQKSRLESVLAEVGILTSLIVPTPYQGAAQTQAVQSSNNPATTNNLTQYFDVASGDEITEADVLAVLKGISISDTDAHYVSDNGAFKGSFVFGTAPHYGGAKYIGKHAREQERLRKIASLMEKIVGLDNEIARLQTDIDESKVIIGAVEEEFKRFPKFAALKDAKRKLETIVSYIADILEPDLVRLNDKFKEQKTVLDALLAKINSEFESLSVDKNEQAIYQECQYIGNFKSALTNLKSACRSYFDKQTLLENQDEKIQEIGDAIEEAKGAVLALDGQLKSLTVRIDSYETQLKEIDADGIRELAKSIADKLDKLPNDLSDLNRSFGELDNALKTLKDRLPLGEQKKRFLTWFVGAWEKALLQDVNEFGERLGLPLDADPVSLATVVMQKFGNLLTKKDRVKIKSDMGTVFGEADKGLPEYNLSMEPVEFELDAPELTADQSSLCDILLMIAKREKVTLEYQARRVSPNYSKTKLEEQDKILADVMAEKDIEIYEDILINHVGEIIKGKIRNAKEWVLRINEIMERTQISSGLKFDMVWSPKSNPNEDELDTVDLMRILEKDPVLLSDTDRKKVAQHFRSKVHEAKRKSELSGTSSFIEDIMKVLDYRDWYQFIIYYTKAGEPRREMKKSNFNTFSGGERAMAMYTPLLAAVDARLQNARPDAPRIFALDEAFAGVDEKNIREAFKVIESYDFDYTLNSQAIWACYEEVPDLYIAVLSRLGNANVVMSTAYTWNGIRKLPVDESQEVPEDNSESFNSQITLF</sequence>
<reference evidence="2" key="2">
    <citation type="submission" date="2020-09" db="EMBL/GenBank/DDBJ databases">
        <authorList>
            <person name="Sun Q."/>
            <person name="Zhou Y."/>
        </authorList>
    </citation>
    <scope>NUCLEOTIDE SEQUENCE</scope>
    <source>
        <strain evidence="2">CGMCC 1.15178</strain>
    </source>
</reference>
<name>A0A916ZIL3_9BACL</name>
<feature type="coiled-coil region" evidence="1">
    <location>
        <begin position="881"/>
        <end position="969"/>
    </location>
</feature>
<keyword evidence="3" id="KW-1185">Reference proteome</keyword>
<gene>
    <name evidence="2" type="ORF">GCM10010911_68720</name>
</gene>
<dbReference type="InterPro" id="IPR027417">
    <property type="entry name" value="P-loop_NTPase"/>
</dbReference>
<dbReference type="EMBL" id="BMHP01000013">
    <property type="protein sequence ID" value="GGE00010.1"/>
    <property type="molecule type" value="Genomic_DNA"/>
</dbReference>
<organism evidence="2 3">
    <name type="scientific">Paenibacillus nasutitermitis</name>
    <dbReference type="NCBI Taxonomy" id="1652958"/>
    <lineage>
        <taxon>Bacteria</taxon>
        <taxon>Bacillati</taxon>
        <taxon>Bacillota</taxon>
        <taxon>Bacilli</taxon>
        <taxon>Bacillales</taxon>
        <taxon>Paenibacillaceae</taxon>
        <taxon>Paenibacillus</taxon>
    </lineage>
</organism>
<evidence type="ECO:0000313" key="3">
    <source>
        <dbReference type="Proteomes" id="UP000612456"/>
    </source>
</evidence>
<dbReference type="Pfam" id="PF13558">
    <property type="entry name" value="SbcC_Walker_B"/>
    <property type="match status" value="1"/>
</dbReference>
<reference evidence="2" key="1">
    <citation type="journal article" date="2014" name="Int. J. Syst. Evol. Microbiol.">
        <title>Complete genome sequence of Corynebacterium casei LMG S-19264T (=DSM 44701T), isolated from a smear-ripened cheese.</title>
        <authorList>
            <consortium name="US DOE Joint Genome Institute (JGI-PGF)"/>
            <person name="Walter F."/>
            <person name="Albersmeier A."/>
            <person name="Kalinowski J."/>
            <person name="Ruckert C."/>
        </authorList>
    </citation>
    <scope>NUCLEOTIDE SEQUENCE</scope>
    <source>
        <strain evidence="2">CGMCC 1.15178</strain>
    </source>
</reference>
<evidence type="ECO:0000256" key="1">
    <source>
        <dbReference type="SAM" id="Coils"/>
    </source>
</evidence>
<dbReference type="SUPFAM" id="SSF52540">
    <property type="entry name" value="P-loop containing nucleoside triphosphate hydrolases"/>
    <property type="match status" value="1"/>
</dbReference>
<dbReference type="Proteomes" id="UP000612456">
    <property type="component" value="Unassembled WGS sequence"/>
</dbReference>
<proteinExistence type="predicted"/>
<accession>A0A916ZIL3</accession>